<evidence type="ECO:0000256" key="2">
    <source>
        <dbReference type="ARBA" id="ARBA00008072"/>
    </source>
</evidence>
<gene>
    <name evidence="8" type="ORF">FQ775_13560</name>
</gene>
<protein>
    <recommendedName>
        <fullName evidence="3">alcohol dehydrogenase</fullName>
        <ecNumber evidence="3">1.1.1.1</ecNumber>
    </recommendedName>
</protein>
<dbReference type="GO" id="GO:0004022">
    <property type="term" value="F:alcohol dehydrogenase (NAD+) activity"/>
    <property type="evidence" value="ECO:0007669"/>
    <property type="project" value="UniProtKB-EC"/>
</dbReference>
<evidence type="ECO:0000256" key="5">
    <source>
        <dbReference type="ARBA" id="ARBA00022833"/>
    </source>
</evidence>
<dbReference type="InterPro" id="IPR011032">
    <property type="entry name" value="GroES-like_sf"/>
</dbReference>
<dbReference type="AlphaFoldDB" id="A0A5B8L0I2"/>
<evidence type="ECO:0000313" key="8">
    <source>
        <dbReference type="EMBL" id="QDZ01323.1"/>
    </source>
</evidence>
<dbReference type="PRINTS" id="PR00081">
    <property type="entry name" value="GDHRDH"/>
</dbReference>
<keyword evidence="9" id="KW-1185">Reference proteome</keyword>
<evidence type="ECO:0000259" key="7">
    <source>
        <dbReference type="SMART" id="SM00829"/>
    </source>
</evidence>
<dbReference type="EC" id="1.1.1.1" evidence="3"/>
<evidence type="ECO:0000256" key="4">
    <source>
        <dbReference type="ARBA" id="ARBA00022723"/>
    </source>
</evidence>
<dbReference type="InterPro" id="IPR020843">
    <property type="entry name" value="ER"/>
</dbReference>
<dbReference type="EMBL" id="CP042301">
    <property type="protein sequence ID" value="QDZ01323.1"/>
    <property type="molecule type" value="Genomic_DNA"/>
</dbReference>
<dbReference type="SUPFAM" id="SSF51735">
    <property type="entry name" value="NAD(P)-binding Rossmann-fold domains"/>
    <property type="match status" value="1"/>
</dbReference>
<keyword evidence="5" id="KW-0862">Zinc</keyword>
<sequence length="353" mass="37125">MSSRAAIPESMNALLLSRFGGPEQLVPSVRPVPKPGPGEVLIRVAYCGICRHDLLTRSGAFAKTPLPVIPGHQIGGTIVSLGSGVTGVQTGQRVSSLIRIGCGNCAQCRGGNEAYCETFRARFLGEDLDGGYAEFVKIPDHAVIPLPDGLPLETAAVASCTFGTAYHAIQTRGQAQPGETVVVTGASGGVGLHALELLRHFGCRCIAVTSSGEKSELLHQAGADEVITSEDLIFADQVKALTGGSGCDLVIEVVGERTLDQSIRALRKGGRVVLTGNITGKKAQITPAHFILKEISLIGTRTCTKTELQEVYELLVSGAIRVHVDRIFPLEKGPEAHALMEAGASQGRYVLEA</sequence>
<proteinExistence type="inferred from homology"/>
<dbReference type="Pfam" id="PF00107">
    <property type="entry name" value="ADH_zinc_N"/>
    <property type="match status" value="1"/>
</dbReference>
<dbReference type="OrthoDB" id="9780520at2"/>
<evidence type="ECO:0000256" key="1">
    <source>
        <dbReference type="ARBA" id="ARBA00001947"/>
    </source>
</evidence>
<dbReference type="Pfam" id="PF08240">
    <property type="entry name" value="ADH_N"/>
    <property type="match status" value="1"/>
</dbReference>
<reference evidence="8" key="1">
    <citation type="submission" date="2020-04" db="EMBL/GenBank/DDBJ databases">
        <title>Nitratireductor sp. nov. isolated from mangrove soil.</title>
        <authorList>
            <person name="Ye Y."/>
        </authorList>
    </citation>
    <scope>NUCLEOTIDE SEQUENCE</scope>
    <source>
        <strain evidence="8">SY7</strain>
    </source>
</reference>
<dbReference type="GO" id="GO:0046872">
    <property type="term" value="F:metal ion binding"/>
    <property type="evidence" value="ECO:0007669"/>
    <property type="project" value="UniProtKB-KW"/>
</dbReference>
<keyword evidence="4" id="KW-0479">Metal-binding</keyword>
<evidence type="ECO:0000313" key="9">
    <source>
        <dbReference type="Proteomes" id="UP000321389"/>
    </source>
</evidence>
<accession>A0A5B8L0I2</accession>
<dbReference type="Gene3D" id="3.90.180.10">
    <property type="entry name" value="Medium-chain alcohol dehydrogenases, catalytic domain"/>
    <property type="match status" value="1"/>
</dbReference>
<dbReference type="RefSeq" id="WP_146299968.1">
    <property type="nucleotide sequence ID" value="NZ_CP042301.2"/>
</dbReference>
<keyword evidence="6" id="KW-0560">Oxidoreductase</keyword>
<evidence type="ECO:0000256" key="6">
    <source>
        <dbReference type="ARBA" id="ARBA00023002"/>
    </source>
</evidence>
<dbReference type="Proteomes" id="UP000321389">
    <property type="component" value="Chromosome"/>
</dbReference>
<dbReference type="InterPro" id="IPR013149">
    <property type="entry name" value="ADH-like_C"/>
</dbReference>
<dbReference type="SUPFAM" id="SSF50129">
    <property type="entry name" value="GroES-like"/>
    <property type="match status" value="1"/>
</dbReference>
<dbReference type="GO" id="GO:0005737">
    <property type="term" value="C:cytoplasm"/>
    <property type="evidence" value="ECO:0007669"/>
    <property type="project" value="TreeGrafter"/>
</dbReference>
<dbReference type="SMART" id="SM00829">
    <property type="entry name" value="PKS_ER"/>
    <property type="match status" value="1"/>
</dbReference>
<name>A0A5B8L0I2_9HYPH</name>
<dbReference type="PANTHER" id="PTHR42940">
    <property type="entry name" value="ALCOHOL DEHYDROGENASE 1-RELATED"/>
    <property type="match status" value="1"/>
</dbReference>
<organism evidence="8 9">
    <name type="scientific">Nitratireductor mangrovi</name>
    <dbReference type="NCBI Taxonomy" id="2599600"/>
    <lineage>
        <taxon>Bacteria</taxon>
        <taxon>Pseudomonadati</taxon>
        <taxon>Pseudomonadota</taxon>
        <taxon>Alphaproteobacteria</taxon>
        <taxon>Hyphomicrobiales</taxon>
        <taxon>Phyllobacteriaceae</taxon>
        <taxon>Nitratireductor</taxon>
    </lineage>
</organism>
<dbReference type="KEGG" id="niy:FQ775_13560"/>
<dbReference type="InterPro" id="IPR013154">
    <property type="entry name" value="ADH-like_N"/>
</dbReference>
<comment type="cofactor">
    <cofactor evidence="1">
        <name>Zn(2+)</name>
        <dbReference type="ChEBI" id="CHEBI:29105"/>
    </cofactor>
</comment>
<dbReference type="PANTHER" id="PTHR42940:SF8">
    <property type="entry name" value="VACUOLAR PROTEIN SORTING-ASSOCIATED PROTEIN 11"/>
    <property type="match status" value="1"/>
</dbReference>
<comment type="similarity">
    <text evidence="2">Belongs to the zinc-containing alcohol dehydrogenase family.</text>
</comment>
<dbReference type="InterPro" id="IPR002347">
    <property type="entry name" value="SDR_fam"/>
</dbReference>
<feature type="domain" description="Enoyl reductase (ER)" evidence="7">
    <location>
        <begin position="20"/>
        <end position="351"/>
    </location>
</feature>
<evidence type="ECO:0000256" key="3">
    <source>
        <dbReference type="ARBA" id="ARBA00013190"/>
    </source>
</evidence>
<dbReference type="InterPro" id="IPR036291">
    <property type="entry name" value="NAD(P)-bd_dom_sf"/>
</dbReference>